<dbReference type="PANTHER" id="PTHR22943:SF248">
    <property type="entry name" value="SEVEN TM RECEPTOR"/>
    <property type="match status" value="1"/>
</dbReference>
<evidence type="ECO:0000313" key="3">
    <source>
        <dbReference type="Proteomes" id="UP000494206"/>
    </source>
</evidence>
<dbReference type="GO" id="GO:0042048">
    <property type="term" value="P:olfactory behavior"/>
    <property type="evidence" value="ECO:0007669"/>
    <property type="project" value="TreeGrafter"/>
</dbReference>
<feature type="transmembrane region" description="Helical" evidence="1">
    <location>
        <begin position="7"/>
        <end position="28"/>
    </location>
</feature>
<keyword evidence="1" id="KW-0812">Transmembrane</keyword>
<proteinExistence type="predicted"/>
<dbReference type="InterPro" id="IPR019428">
    <property type="entry name" value="7TM_GPCR_serpentine_rcpt_Str"/>
</dbReference>
<evidence type="ECO:0000256" key="1">
    <source>
        <dbReference type="SAM" id="Phobius"/>
    </source>
</evidence>
<keyword evidence="3" id="KW-1185">Reference proteome</keyword>
<sequence length="302" mass="35182">MMMYISIFEIFYSIIDVIVEPIVHSYRSTFAVLMSTKNSVLGREMNKFLLATYCGFYGFSLALFAVHFIYRYGSTRRQTRDRYFESRFAIIWFSIPVIACIIWVSACLLFISDWDVMTNFIRKSILDNYELKMEDVVYIGAYFYPIDDNGIQYFNMKYVYALTIPWIILASSIFCVFYFGIRCYYKISKVMSEIAVMSNWMKKLQKQLFNALVIQTMIPVVLMYFPVSALYAVPIFDTDFELAASSTSITVAFYPAIDPLPTILIVDAYRKATFEYFHWFSKSFKGHHTGSTEGMITSPNNP</sequence>
<dbReference type="PANTHER" id="PTHR22943">
    <property type="entry name" value="7-TRANSMEMBRANE DOMAIN RECEPTOR C.ELEGANS"/>
    <property type="match status" value="1"/>
</dbReference>
<gene>
    <name evidence="2" type="ORF">CBOVIS_LOCUS1880</name>
</gene>
<keyword evidence="1" id="KW-1133">Transmembrane helix</keyword>
<comment type="caution">
    <text evidence="2">The sequence shown here is derived from an EMBL/GenBank/DDBJ whole genome shotgun (WGS) entry which is preliminary data.</text>
</comment>
<name>A0A8S1EES0_9PELO</name>
<dbReference type="SUPFAM" id="SSF81321">
    <property type="entry name" value="Family A G protein-coupled receptor-like"/>
    <property type="match status" value="1"/>
</dbReference>
<dbReference type="GO" id="GO:0005886">
    <property type="term" value="C:plasma membrane"/>
    <property type="evidence" value="ECO:0007669"/>
    <property type="project" value="TreeGrafter"/>
</dbReference>
<dbReference type="AlphaFoldDB" id="A0A8S1EES0"/>
<keyword evidence="1" id="KW-0472">Membrane</keyword>
<dbReference type="OrthoDB" id="5816683at2759"/>
<reference evidence="2 3" key="1">
    <citation type="submission" date="2020-04" db="EMBL/GenBank/DDBJ databases">
        <authorList>
            <person name="Laetsch R D."/>
            <person name="Stevens L."/>
            <person name="Kumar S."/>
            <person name="Blaxter L. M."/>
        </authorList>
    </citation>
    <scope>NUCLEOTIDE SEQUENCE [LARGE SCALE GENOMIC DNA]</scope>
</reference>
<feature type="transmembrane region" description="Helical" evidence="1">
    <location>
        <begin position="208"/>
        <end position="233"/>
    </location>
</feature>
<protein>
    <recommendedName>
        <fullName evidence="4">Seven TM Receptor</fullName>
    </recommendedName>
</protein>
<evidence type="ECO:0000313" key="2">
    <source>
        <dbReference type="EMBL" id="CAB3398628.1"/>
    </source>
</evidence>
<dbReference type="Proteomes" id="UP000494206">
    <property type="component" value="Unassembled WGS sequence"/>
</dbReference>
<evidence type="ECO:0008006" key="4">
    <source>
        <dbReference type="Google" id="ProtNLM"/>
    </source>
</evidence>
<feature type="transmembrane region" description="Helical" evidence="1">
    <location>
        <begin position="90"/>
        <end position="111"/>
    </location>
</feature>
<dbReference type="EMBL" id="CADEPM010000001">
    <property type="protein sequence ID" value="CAB3398628.1"/>
    <property type="molecule type" value="Genomic_DNA"/>
</dbReference>
<organism evidence="2 3">
    <name type="scientific">Caenorhabditis bovis</name>
    <dbReference type="NCBI Taxonomy" id="2654633"/>
    <lineage>
        <taxon>Eukaryota</taxon>
        <taxon>Metazoa</taxon>
        <taxon>Ecdysozoa</taxon>
        <taxon>Nematoda</taxon>
        <taxon>Chromadorea</taxon>
        <taxon>Rhabditida</taxon>
        <taxon>Rhabditina</taxon>
        <taxon>Rhabditomorpha</taxon>
        <taxon>Rhabditoidea</taxon>
        <taxon>Rhabditidae</taxon>
        <taxon>Peloderinae</taxon>
        <taxon>Caenorhabditis</taxon>
    </lineage>
</organism>
<feature type="transmembrane region" description="Helical" evidence="1">
    <location>
        <begin position="158"/>
        <end position="181"/>
    </location>
</feature>
<accession>A0A8S1EES0</accession>
<dbReference type="GO" id="GO:0038022">
    <property type="term" value="F:G protein-coupled olfactory receptor activity"/>
    <property type="evidence" value="ECO:0007669"/>
    <property type="project" value="TreeGrafter"/>
</dbReference>
<feature type="transmembrane region" description="Helical" evidence="1">
    <location>
        <begin position="48"/>
        <end position="70"/>
    </location>
</feature>
<dbReference type="Pfam" id="PF10326">
    <property type="entry name" value="7TM_GPCR_Str"/>
    <property type="match status" value="1"/>
</dbReference>